<evidence type="ECO:0000256" key="2">
    <source>
        <dbReference type="ARBA" id="ARBA00022782"/>
    </source>
</evidence>
<dbReference type="RefSeq" id="XP_040579756.1">
    <property type="nucleotide sequence ID" value="XM_040723822.2"/>
</dbReference>
<dbReference type="EMBL" id="HACA01003560">
    <property type="protein sequence ID" value="CDW20921.1"/>
    <property type="molecule type" value="Transcribed_RNA"/>
</dbReference>
<evidence type="ECO:0000256" key="6">
    <source>
        <dbReference type="SAM" id="MobiDB-lite"/>
    </source>
</evidence>
<dbReference type="GO" id="GO:0008406">
    <property type="term" value="P:gonad development"/>
    <property type="evidence" value="ECO:0007669"/>
    <property type="project" value="UniProtKB-ARBA"/>
</dbReference>
<dbReference type="PROSITE" id="PS50097">
    <property type="entry name" value="BTB"/>
    <property type="match status" value="1"/>
</dbReference>
<dbReference type="InterPro" id="IPR011333">
    <property type="entry name" value="SKP1/BTB/POZ_sf"/>
</dbReference>
<dbReference type="Gene3D" id="3.30.710.10">
    <property type="entry name" value="Potassium Channel Kv1.1, Chain A"/>
    <property type="match status" value="1"/>
</dbReference>
<evidence type="ECO:0000256" key="4">
    <source>
        <dbReference type="ARBA" id="ARBA00023242"/>
    </source>
</evidence>
<comment type="function">
    <text evidence="5">Putative transcription factor required for axon growth and guidance in the central and peripheral nervous systems. Repels CNS axons away from the midline by promoting the expression of the midline repellent sli and its receptor robo.</text>
</comment>
<dbReference type="GO" id="GO:0035167">
    <property type="term" value="P:larval lymph gland hemopoiesis"/>
    <property type="evidence" value="ECO:0007669"/>
    <property type="project" value="UniProtKB-ARBA"/>
</dbReference>
<evidence type="ECO:0000256" key="3">
    <source>
        <dbReference type="ARBA" id="ARBA00022902"/>
    </source>
</evidence>
<dbReference type="GO" id="GO:0048813">
    <property type="term" value="P:dendrite morphogenesis"/>
    <property type="evidence" value="ECO:0007669"/>
    <property type="project" value="UniProtKB-ARBA"/>
</dbReference>
<name>A0A0K2T654_LEPSM</name>
<dbReference type="PANTHER" id="PTHR23110:SF111">
    <property type="entry name" value="LONGITUDINALS LACKING PROTEIN, ISOFORMS F_I_K_T"/>
    <property type="match status" value="1"/>
</dbReference>
<protein>
    <recommendedName>
        <fullName evidence="7">BTB domain-containing protein</fullName>
    </recommendedName>
</protein>
<dbReference type="GO" id="GO:0007526">
    <property type="term" value="P:larval somatic muscle development"/>
    <property type="evidence" value="ECO:0007669"/>
    <property type="project" value="UniProtKB-ARBA"/>
</dbReference>
<dbReference type="GO" id="GO:0007464">
    <property type="term" value="P:R3/R4 cell fate commitment"/>
    <property type="evidence" value="ECO:0007669"/>
    <property type="project" value="UniProtKB-ARBA"/>
</dbReference>
<evidence type="ECO:0000256" key="1">
    <source>
        <dbReference type="ARBA" id="ARBA00022473"/>
    </source>
</evidence>
<dbReference type="GO" id="GO:0006357">
    <property type="term" value="P:regulation of transcription by RNA polymerase II"/>
    <property type="evidence" value="ECO:0007669"/>
    <property type="project" value="TreeGrafter"/>
</dbReference>
<dbReference type="InterPro" id="IPR051095">
    <property type="entry name" value="Dros_DevTransReg"/>
</dbReference>
<feature type="region of interest" description="Disordered" evidence="6">
    <location>
        <begin position="120"/>
        <end position="144"/>
    </location>
</feature>
<keyword evidence="3" id="KW-0524">Neurogenesis</keyword>
<dbReference type="GO" id="GO:0016199">
    <property type="term" value="P:axon midline choice point recognition"/>
    <property type="evidence" value="ECO:0007669"/>
    <property type="project" value="UniProtKB-ARBA"/>
</dbReference>
<reference evidence="8" key="1">
    <citation type="submission" date="2014-05" db="EMBL/GenBank/DDBJ databases">
        <authorList>
            <person name="Chronopoulou M."/>
        </authorList>
    </citation>
    <scope>NUCLEOTIDE SEQUENCE</scope>
    <source>
        <tissue evidence="8">Whole organism</tissue>
    </source>
</reference>
<dbReference type="Pfam" id="PF00651">
    <property type="entry name" value="BTB"/>
    <property type="match status" value="1"/>
</dbReference>
<dbReference type="SUPFAM" id="SSF54695">
    <property type="entry name" value="POZ domain"/>
    <property type="match status" value="1"/>
</dbReference>
<dbReference type="GO" id="GO:0005634">
    <property type="term" value="C:nucleus"/>
    <property type="evidence" value="ECO:0007669"/>
    <property type="project" value="TreeGrafter"/>
</dbReference>
<keyword evidence="4" id="KW-0539">Nucleus</keyword>
<dbReference type="AlphaFoldDB" id="A0A0K2T654"/>
<dbReference type="GO" id="GO:0045476">
    <property type="term" value="P:nurse cell apoptotic process"/>
    <property type="evidence" value="ECO:0007669"/>
    <property type="project" value="UniProtKB-ARBA"/>
</dbReference>
<keyword evidence="1" id="KW-0217">Developmental protein</keyword>
<sequence>MDDHFTLQWNDYQNHLMNAFTSLRNDKDFVDLTLSCEGRKISSHKMLLSACSPYFRGLLKDNPCPHPVIILRQTSYEDLVAIIHFVYNGEVSLHQSRVKSFIKTAKSLKIRGLCEASEFGEEEEESVPSHEDQPQRKKVKLEDEEDEFGKDWTFDYGGSAGDIPDESSTPNAVIAEGAIRVCKIVPQTKRYAQKFRDKWLNDPEFEPWLSRHESDPEKAVCTVCRKTLNAKLYDLKHHSRSMRHRRNSIMEQGSGGLTEDTPDEERIYQTEEIIIKTTTSNDNVGINDDIQGSIGGGDSETINSKDVTLTHETSTVEITTALST</sequence>
<keyword evidence="2" id="KW-0221">Differentiation</keyword>
<proteinExistence type="predicted"/>
<evidence type="ECO:0000259" key="7">
    <source>
        <dbReference type="PROSITE" id="PS50097"/>
    </source>
</evidence>
<feature type="domain" description="BTB" evidence="7">
    <location>
        <begin position="30"/>
        <end position="95"/>
    </location>
</feature>
<evidence type="ECO:0000256" key="5">
    <source>
        <dbReference type="ARBA" id="ARBA00037382"/>
    </source>
</evidence>
<dbReference type="SMART" id="SM00225">
    <property type="entry name" value="BTB"/>
    <property type="match status" value="1"/>
</dbReference>
<dbReference type="InterPro" id="IPR000210">
    <property type="entry name" value="BTB/POZ_dom"/>
</dbReference>
<dbReference type="GeneID" id="121128241"/>
<organism evidence="8">
    <name type="scientific">Lepeophtheirus salmonis</name>
    <name type="common">Salmon louse</name>
    <name type="synonym">Caligus salmonis</name>
    <dbReference type="NCBI Taxonomy" id="72036"/>
    <lineage>
        <taxon>Eukaryota</taxon>
        <taxon>Metazoa</taxon>
        <taxon>Ecdysozoa</taxon>
        <taxon>Arthropoda</taxon>
        <taxon>Crustacea</taxon>
        <taxon>Multicrustacea</taxon>
        <taxon>Hexanauplia</taxon>
        <taxon>Copepoda</taxon>
        <taxon>Siphonostomatoida</taxon>
        <taxon>Caligidae</taxon>
        <taxon>Lepeophtheirus</taxon>
    </lineage>
</organism>
<dbReference type="PANTHER" id="PTHR23110">
    <property type="entry name" value="BTB DOMAIN TRANSCRIPTION FACTOR"/>
    <property type="match status" value="1"/>
</dbReference>
<evidence type="ECO:0000313" key="8">
    <source>
        <dbReference type="EMBL" id="CDW20921.1"/>
    </source>
</evidence>
<dbReference type="OrthoDB" id="5986991at2759"/>
<dbReference type="CDD" id="cd18315">
    <property type="entry name" value="BTB_POZ_BAB-like"/>
    <property type="match status" value="1"/>
</dbReference>
<accession>A0A0K2T654</accession>
<dbReference type="GO" id="GO:0045467">
    <property type="term" value="P:R7 cell development"/>
    <property type="evidence" value="ECO:0007669"/>
    <property type="project" value="UniProtKB-ARBA"/>
</dbReference>